<dbReference type="InterPro" id="IPR043504">
    <property type="entry name" value="Peptidase_S1_PA_chymotrypsin"/>
</dbReference>
<evidence type="ECO:0000313" key="3">
    <source>
        <dbReference type="Proteomes" id="UP001611580"/>
    </source>
</evidence>
<comment type="caution">
    <text evidence="2">The sequence shown here is derived from an EMBL/GenBank/DDBJ whole genome shotgun (WGS) entry which is preliminary data.</text>
</comment>
<feature type="domain" description="Peptidase S1" evidence="1">
    <location>
        <begin position="14"/>
        <end position="238"/>
    </location>
</feature>
<reference evidence="2 3" key="1">
    <citation type="submission" date="2024-10" db="EMBL/GenBank/DDBJ databases">
        <title>The Natural Products Discovery Center: Release of the First 8490 Sequenced Strains for Exploring Actinobacteria Biosynthetic Diversity.</title>
        <authorList>
            <person name="Kalkreuter E."/>
            <person name="Kautsar S.A."/>
            <person name="Yang D."/>
            <person name="Bader C.D."/>
            <person name="Teijaro C.N."/>
            <person name="Fluegel L."/>
            <person name="Davis C.M."/>
            <person name="Simpson J.R."/>
            <person name="Lauterbach L."/>
            <person name="Steele A.D."/>
            <person name="Gui C."/>
            <person name="Meng S."/>
            <person name="Li G."/>
            <person name="Viehrig K."/>
            <person name="Ye F."/>
            <person name="Su P."/>
            <person name="Kiefer A.F."/>
            <person name="Nichols A."/>
            <person name="Cepeda A.J."/>
            <person name="Yan W."/>
            <person name="Fan B."/>
            <person name="Jiang Y."/>
            <person name="Adhikari A."/>
            <person name="Zheng C.-J."/>
            <person name="Schuster L."/>
            <person name="Cowan T.M."/>
            <person name="Smanski M.J."/>
            <person name="Chevrette M.G."/>
            <person name="De Carvalho L.P.S."/>
            <person name="Shen B."/>
        </authorList>
    </citation>
    <scope>NUCLEOTIDE SEQUENCE [LARGE SCALE GENOMIC DNA]</scope>
    <source>
        <strain evidence="2 3">NPDC019481</strain>
    </source>
</reference>
<dbReference type="SUPFAM" id="SSF50494">
    <property type="entry name" value="Trypsin-like serine proteases"/>
    <property type="match status" value="1"/>
</dbReference>
<gene>
    <name evidence="2" type="ORF">ACH47X_26155</name>
</gene>
<dbReference type="InterPro" id="IPR001254">
    <property type="entry name" value="Trypsin_dom"/>
</dbReference>
<dbReference type="PANTHER" id="PTHR24260">
    <property type="match status" value="1"/>
</dbReference>
<name>A0ABW7XS81_9MICO</name>
<dbReference type="InterPro" id="IPR051333">
    <property type="entry name" value="CLIP_Serine_Protease"/>
</dbReference>
<organism evidence="2 3">
    <name type="scientific">Promicromonospora kroppenstedtii</name>
    <dbReference type="NCBI Taxonomy" id="440482"/>
    <lineage>
        <taxon>Bacteria</taxon>
        <taxon>Bacillati</taxon>
        <taxon>Actinomycetota</taxon>
        <taxon>Actinomycetes</taxon>
        <taxon>Micrococcales</taxon>
        <taxon>Promicromonosporaceae</taxon>
        <taxon>Promicromonospora</taxon>
    </lineage>
</organism>
<dbReference type="EMBL" id="JBIRYI010000025">
    <property type="protein sequence ID" value="MFI2490421.1"/>
    <property type="molecule type" value="Genomic_DNA"/>
</dbReference>
<dbReference type="RefSeq" id="WP_397408263.1">
    <property type="nucleotide sequence ID" value="NZ_JBIRYI010000025.1"/>
</dbReference>
<sequence length="449" mass="47189">MVSFLVVAPLAAPAASGAVGVPDDSANGFVARLDIGEGQRSCSGALVAPSWVLTAASCFVEDPAVELEVPAGPPELATTATIGRADLTTNTGQVREVVALVPHSERDLVLLQLDGAVTGVAPVMIAENVPMAGEQLQASGFGRTATEWSPLRRHAGAFTVDSVAAGDVAITGIGDAAICAGDTGGPLLRPTAGGVELVAIGSRSWQGGCFGVDPTETRTGAVGSRVDDVRDWAEVEIGDYLTARNLVQATVADLLGRPATAEEIAEWAPVVLAEGGRPLAAWVETSTEYRERRIIDAFRTTLDRDPGETQLNRLVGEVANGRSIDLIKPALVWSDPYFDYVGGTNEAFVIAAYEDIAGRTLPDTTVDALVGRVEAEGRQAVAEYLWTTPTVVGNRVEATYELFIGKPPTEEWAAPRVERIIADPGKGEVDLRSYLVASPGYALVADRRF</sequence>
<evidence type="ECO:0000313" key="2">
    <source>
        <dbReference type="EMBL" id="MFI2490421.1"/>
    </source>
</evidence>
<accession>A0ABW7XS81</accession>
<dbReference type="PROSITE" id="PS50240">
    <property type="entry name" value="TRYPSIN_DOM"/>
    <property type="match status" value="1"/>
</dbReference>
<keyword evidence="3" id="KW-1185">Reference proteome</keyword>
<dbReference type="PRINTS" id="PR00722">
    <property type="entry name" value="CHYMOTRYPSIN"/>
</dbReference>
<evidence type="ECO:0000259" key="1">
    <source>
        <dbReference type="PROSITE" id="PS50240"/>
    </source>
</evidence>
<proteinExistence type="predicted"/>
<dbReference type="SMART" id="SM00020">
    <property type="entry name" value="Tryp_SPc"/>
    <property type="match status" value="1"/>
</dbReference>
<dbReference type="InterPro" id="IPR001314">
    <property type="entry name" value="Peptidase_S1A"/>
</dbReference>
<protein>
    <submittedName>
        <fullName evidence="2">S1 family peptidase</fullName>
    </submittedName>
</protein>
<dbReference type="PANTHER" id="PTHR24260:SF136">
    <property type="entry name" value="GH08193P-RELATED"/>
    <property type="match status" value="1"/>
</dbReference>
<dbReference type="InterPro" id="IPR009003">
    <property type="entry name" value="Peptidase_S1_PA"/>
</dbReference>
<dbReference type="Gene3D" id="2.40.10.10">
    <property type="entry name" value="Trypsin-like serine proteases"/>
    <property type="match status" value="1"/>
</dbReference>
<dbReference type="Proteomes" id="UP001611580">
    <property type="component" value="Unassembled WGS sequence"/>
</dbReference>
<dbReference type="Pfam" id="PF00089">
    <property type="entry name" value="Trypsin"/>
    <property type="match status" value="1"/>
</dbReference>